<dbReference type="Pfam" id="PF01636">
    <property type="entry name" value="APH"/>
    <property type="match status" value="1"/>
</dbReference>
<evidence type="ECO:0000313" key="4">
    <source>
        <dbReference type="Proteomes" id="UP000502005"/>
    </source>
</evidence>
<dbReference type="InterPro" id="IPR002575">
    <property type="entry name" value="Aminoglycoside_PTrfase"/>
</dbReference>
<feature type="domain" description="Protein kinase" evidence="2">
    <location>
        <begin position="6"/>
        <end position="342"/>
    </location>
</feature>
<evidence type="ECO:0000256" key="1">
    <source>
        <dbReference type="ARBA" id="ARBA00038240"/>
    </source>
</evidence>
<keyword evidence="3" id="KW-0808">Transferase</keyword>
<dbReference type="AlphaFoldDB" id="A0A6B9G6T0"/>
<geneLocation type="plasmid" evidence="4">
    <name>pne1b</name>
</geneLocation>
<dbReference type="InterPro" id="IPR050249">
    <property type="entry name" value="Pseudomonas-type_ThrB"/>
</dbReference>
<comment type="similarity">
    <text evidence="1">Belongs to the pseudomonas-type ThrB family.</text>
</comment>
<name>A0A6B9G6T0_PANCY</name>
<protein>
    <submittedName>
        <fullName evidence="3">Serine kinase</fullName>
    </submittedName>
</protein>
<keyword evidence="3" id="KW-0614">Plasmid</keyword>
<evidence type="ECO:0000313" key="3">
    <source>
        <dbReference type="EMBL" id="QGY33304.1"/>
    </source>
</evidence>
<dbReference type="GO" id="GO:0019202">
    <property type="term" value="F:amino acid kinase activity"/>
    <property type="evidence" value="ECO:0007669"/>
    <property type="project" value="TreeGrafter"/>
</dbReference>
<sequence length="342" mass="38561">MSDGEAVALASEHFGLHGSVRRFATEKDDTFMLTTHDGERYTVKVANPSEPRSVLDFQIELVNHVNHNDPTLPVPENFRGLNGAYISDVLTSAGEKRMMRVMSFLPGTPRAKTTGNRQQREHTGELLAKLRHATATFSHPSDSRILAWDVSHLLNLLPLLSYVDDANHRQMLTYALRRFSAIEPLIKKGRYQVLHNDFNTSNILISDKQPEKVSGIIDFGDAVRTTVAVDVSTALMNQLTQPDASYSNDIFHEARDILRGYLRFADLSEEELELIPHLAMGRVATRALLTCWRSTLFPENSEYIMRNTAPGWGHLEWFLAHSMEEVSTLLLPSYQSSLRGTE</sequence>
<proteinExistence type="inferred from homology"/>
<dbReference type="PROSITE" id="PS50011">
    <property type="entry name" value="PROTEIN_KINASE_DOM"/>
    <property type="match status" value="1"/>
</dbReference>
<dbReference type="PANTHER" id="PTHR21064">
    <property type="entry name" value="AMINOGLYCOSIDE PHOSPHOTRANSFERASE DOMAIN-CONTAINING PROTEIN-RELATED"/>
    <property type="match status" value="1"/>
</dbReference>
<dbReference type="InterPro" id="IPR000719">
    <property type="entry name" value="Prot_kinase_dom"/>
</dbReference>
<accession>A0A6B9G6T0</accession>
<keyword evidence="3" id="KW-0418">Kinase</keyword>
<dbReference type="Gene3D" id="3.90.1200.10">
    <property type="match status" value="1"/>
</dbReference>
<reference evidence="3 4" key="1">
    <citation type="submission" date="2017-11" db="EMBL/GenBank/DDBJ databases">
        <title>Genome sequence of Pantoea cypripedii NE1.</title>
        <authorList>
            <person name="Nascimento F.X."/>
        </authorList>
    </citation>
    <scope>NUCLEOTIDE SEQUENCE [LARGE SCALE GENOMIC DNA]</scope>
    <source>
        <strain evidence="3 4">NE1</strain>
        <plasmid evidence="4">pne1b</plasmid>
    </source>
</reference>
<gene>
    <name evidence="3" type="ORF">CUN67_28925</name>
</gene>
<evidence type="ECO:0000259" key="2">
    <source>
        <dbReference type="PROSITE" id="PS50011"/>
    </source>
</evidence>
<dbReference type="InterPro" id="IPR011009">
    <property type="entry name" value="Kinase-like_dom_sf"/>
</dbReference>
<dbReference type="GO" id="GO:0004672">
    <property type="term" value="F:protein kinase activity"/>
    <property type="evidence" value="ECO:0007669"/>
    <property type="project" value="InterPro"/>
</dbReference>
<dbReference type="EMBL" id="CP024770">
    <property type="protein sequence ID" value="QGY33304.1"/>
    <property type="molecule type" value="Genomic_DNA"/>
</dbReference>
<dbReference type="SUPFAM" id="SSF56112">
    <property type="entry name" value="Protein kinase-like (PK-like)"/>
    <property type="match status" value="1"/>
</dbReference>
<dbReference type="PANTHER" id="PTHR21064:SF6">
    <property type="entry name" value="AMINOGLYCOSIDE PHOSPHOTRANSFERASE DOMAIN-CONTAINING PROTEIN"/>
    <property type="match status" value="1"/>
</dbReference>
<dbReference type="Proteomes" id="UP000502005">
    <property type="component" value="Plasmid pNE1B"/>
</dbReference>
<organism evidence="3 4">
    <name type="scientific">Pantoea cypripedii</name>
    <name type="common">Pectobacterium cypripedii</name>
    <name type="synonym">Erwinia cypripedii</name>
    <dbReference type="NCBI Taxonomy" id="55209"/>
    <lineage>
        <taxon>Bacteria</taxon>
        <taxon>Pseudomonadati</taxon>
        <taxon>Pseudomonadota</taxon>
        <taxon>Gammaproteobacteria</taxon>
        <taxon>Enterobacterales</taxon>
        <taxon>Erwiniaceae</taxon>
        <taxon>Pantoea</taxon>
    </lineage>
</organism>
<dbReference type="GO" id="GO:0005524">
    <property type="term" value="F:ATP binding"/>
    <property type="evidence" value="ECO:0007669"/>
    <property type="project" value="InterPro"/>
</dbReference>